<feature type="compositionally biased region" description="Acidic residues" evidence="1">
    <location>
        <begin position="75"/>
        <end position="84"/>
    </location>
</feature>
<organism evidence="2 3">
    <name type="scientific">Puccinia striiformis</name>
    <dbReference type="NCBI Taxonomy" id="27350"/>
    <lineage>
        <taxon>Eukaryota</taxon>
        <taxon>Fungi</taxon>
        <taxon>Dikarya</taxon>
        <taxon>Basidiomycota</taxon>
        <taxon>Pucciniomycotina</taxon>
        <taxon>Pucciniomycetes</taxon>
        <taxon>Pucciniales</taxon>
        <taxon>Pucciniaceae</taxon>
        <taxon>Puccinia</taxon>
    </lineage>
</organism>
<dbReference type="OrthoDB" id="2519167at2759"/>
<keyword evidence="3" id="KW-1185">Reference proteome</keyword>
<feature type="compositionally biased region" description="Low complexity" evidence="1">
    <location>
        <begin position="986"/>
        <end position="996"/>
    </location>
</feature>
<reference evidence="2 3" key="1">
    <citation type="submission" date="2017-12" db="EMBL/GenBank/DDBJ databases">
        <title>Gene loss provides genomic basis for host adaptation in cereal stripe rust fungi.</title>
        <authorList>
            <person name="Xia C."/>
        </authorList>
    </citation>
    <scope>NUCLEOTIDE SEQUENCE [LARGE SCALE GENOMIC DNA]</scope>
    <source>
        <strain evidence="2 3">93TX-2</strain>
    </source>
</reference>
<dbReference type="AlphaFoldDB" id="A0A2S4V4X3"/>
<feature type="compositionally biased region" description="Low complexity" evidence="1">
    <location>
        <begin position="927"/>
        <end position="938"/>
    </location>
</feature>
<dbReference type="EMBL" id="PKSM01000182">
    <property type="protein sequence ID" value="POW04574.1"/>
    <property type="molecule type" value="Genomic_DNA"/>
</dbReference>
<sequence length="1003" mass="110849">MGSSAHDDDEEILDYKFPDPTQLINSPSNSSPAASQSRTGSDLGGWSMVSKHEQTSNNEEGEQPIAVSISNEQQAETEEAEANDQEERPIAIAISNEQQTETEEPEQNDQAEQPIAIPNEQPTQTQEPETEETEQNDQAEQLIVIFNEQQTVTEEPEPEKCQKWIQDQLTTTASSIISSIDREAHSEIIHSNTSELEPNDSASQCVYHRLENYFDSSSSRISDVQPSIQNIHALPSPISPIIQKTEEEEEELDPAMDLSSAYLEPPQLLIKHTPPTQVTTPTPSLANLAASQPPSVSPSPQPEHPTTPLRQNEDSSVETSPKHEPINTPTSQNQYPSVEASPKHKPSTTPSPQDEDSVVGNSPKHEPLTTPSPQDEDSVVGKKSLPETPASKISRPTHSIKDWLFFLVCLLGISISYCYYGPGYSLILSPISPPGSDRFVEIIKNDDQDIIDIDKVNNVPSHLDEEDNLSPTPILNGIDSIIPEEANIEEENLNNPLSDNDDLNQPLVIPKDVPTEDHQSQLFLDEPALNDLDRPLDIEQQQPMTIISTSDDFLDSAKIIGDPDRRLIESESSGSLDQTHPDDYHQLPGSSPSSSPNPSSVFDTKDEDLSHFEVNQSGSESSSSDLMSTTDPSMLWIYILLGSFPFIYKIVFASSKHEPSNSSTESFSADHLIEVLECDGTTNNKTTPSSLSKEKEYTVQDFQICLDTISQNPKELNKLKNAVQKRIRNQVSSPKLEFGLLAWIQAITGDFVASESSWNKFWAPASSSIVKEEGSKVFSSINRQNLLEVLEALGRNFDRVKNGTNSSTSPTTQKKKVEFAPSTFQTKRESSAPVSSSTQIKIESAQEGEEEKINLKEGSRRKRKSTRNLAPIINHAIPTTKTRTMKKVKLEDEVDEEYRPEIDEHESDGNSSDHTLLPTTTVHKKSTLPSSSSTTSITRQPRKAPTRQSSTPPMNHQAPVKRTSRKSEPLPVVQNTASSSNQPVQSASTTTRSSSRLLNKKKT</sequence>
<feature type="region of interest" description="Disordered" evidence="1">
    <location>
        <begin position="236"/>
        <end position="393"/>
    </location>
</feature>
<dbReference type="VEuPathDB" id="FungiDB:PSHT_11185"/>
<gene>
    <name evidence="2" type="ORF">PSHT_11185</name>
</gene>
<reference evidence="3" key="2">
    <citation type="journal article" date="2018" name="BMC Genomics">
        <title>Genomic insights into host adaptation between the wheat stripe rust pathogen (Puccinia striiformis f. sp. tritici) and the barley stripe rust pathogen (Puccinia striiformis f. sp. hordei).</title>
        <authorList>
            <person name="Xia C."/>
            <person name="Wang M."/>
            <person name="Yin C."/>
            <person name="Cornejo O.E."/>
            <person name="Hulbert S.H."/>
            <person name="Chen X."/>
        </authorList>
    </citation>
    <scope>NUCLEOTIDE SEQUENCE [LARGE SCALE GENOMIC DNA]</scope>
    <source>
        <strain evidence="3">93TX-2</strain>
    </source>
</reference>
<feature type="region of interest" description="Disordered" evidence="1">
    <location>
        <begin position="1"/>
        <end position="139"/>
    </location>
</feature>
<feature type="compositionally biased region" description="Polar residues" evidence="1">
    <location>
        <begin position="973"/>
        <end position="985"/>
    </location>
</feature>
<feature type="compositionally biased region" description="Pro residues" evidence="1">
    <location>
        <begin position="295"/>
        <end position="305"/>
    </location>
</feature>
<dbReference type="VEuPathDB" id="FungiDB:PSTT_06982"/>
<feature type="compositionally biased region" description="Polar residues" evidence="1">
    <location>
        <begin position="909"/>
        <end position="921"/>
    </location>
</feature>
<name>A0A2S4V4X3_9BASI</name>
<feature type="compositionally biased region" description="Acidic residues" evidence="1">
    <location>
        <begin position="128"/>
        <end position="137"/>
    </location>
</feature>
<feature type="compositionally biased region" description="Polar residues" evidence="1">
    <location>
        <begin position="327"/>
        <end position="336"/>
    </location>
</feature>
<feature type="region of interest" description="Disordered" evidence="1">
    <location>
        <begin position="799"/>
        <end position="1003"/>
    </location>
</feature>
<dbReference type="Proteomes" id="UP000238274">
    <property type="component" value="Unassembled WGS sequence"/>
</dbReference>
<feature type="region of interest" description="Disordered" evidence="1">
    <location>
        <begin position="571"/>
        <end position="604"/>
    </location>
</feature>
<feature type="compositionally biased region" description="Low complexity" evidence="1">
    <location>
        <begin position="588"/>
        <end position="600"/>
    </location>
</feature>
<accession>A0A2S4V4X3</accession>
<evidence type="ECO:0000256" key="1">
    <source>
        <dbReference type="SAM" id="MobiDB-lite"/>
    </source>
</evidence>
<reference evidence="3" key="3">
    <citation type="journal article" date="2018" name="Mol. Plant Microbe Interact.">
        <title>Genome sequence resources for the wheat stripe rust pathogen (Puccinia striiformis f. sp. tritici) and the barley stripe rust pathogen (Puccinia striiformis f. sp. hordei).</title>
        <authorList>
            <person name="Xia C."/>
            <person name="Wang M."/>
            <person name="Yin C."/>
            <person name="Cornejo O.E."/>
            <person name="Hulbert S.H."/>
            <person name="Chen X."/>
        </authorList>
    </citation>
    <scope>NUCLEOTIDE SEQUENCE [LARGE SCALE GENOMIC DNA]</scope>
    <source>
        <strain evidence="3">93TX-2</strain>
    </source>
</reference>
<evidence type="ECO:0000313" key="2">
    <source>
        <dbReference type="EMBL" id="POW04574.1"/>
    </source>
</evidence>
<feature type="compositionally biased region" description="Low complexity" evidence="1">
    <location>
        <begin position="273"/>
        <end position="283"/>
    </location>
</feature>
<protein>
    <submittedName>
        <fullName evidence="2">Uncharacterized protein</fullName>
    </submittedName>
</protein>
<feature type="compositionally biased region" description="Polar residues" evidence="1">
    <location>
        <begin position="832"/>
        <end position="841"/>
    </location>
</feature>
<feature type="compositionally biased region" description="Acidic residues" evidence="1">
    <location>
        <begin position="100"/>
        <end position="109"/>
    </location>
</feature>
<feature type="compositionally biased region" description="Polar residues" evidence="1">
    <location>
        <begin position="802"/>
        <end position="812"/>
    </location>
</feature>
<feature type="compositionally biased region" description="Low complexity" evidence="1">
    <location>
        <begin position="25"/>
        <end position="35"/>
    </location>
</feature>
<proteinExistence type="predicted"/>
<feature type="region of interest" description="Disordered" evidence="1">
    <location>
        <begin position="492"/>
        <end position="511"/>
    </location>
</feature>
<comment type="caution">
    <text evidence="2">The sequence shown here is derived from an EMBL/GenBank/DDBJ whole genome shotgun (WGS) entry which is preliminary data.</text>
</comment>
<evidence type="ECO:0000313" key="3">
    <source>
        <dbReference type="Proteomes" id="UP000238274"/>
    </source>
</evidence>